<comment type="caution">
    <text evidence="2">The sequence shown here is derived from an EMBL/GenBank/DDBJ whole genome shotgun (WGS) entry which is preliminary data.</text>
</comment>
<accession>A0ABX1NIN6</accession>
<evidence type="ECO:0000313" key="3">
    <source>
        <dbReference type="Proteomes" id="UP000634522"/>
    </source>
</evidence>
<gene>
    <name evidence="2" type="ORF">GPA27_16395</name>
</gene>
<evidence type="ECO:0000313" key="2">
    <source>
        <dbReference type="EMBL" id="NMF98960.1"/>
    </source>
</evidence>
<evidence type="ECO:0000256" key="1">
    <source>
        <dbReference type="SAM" id="MobiDB-lite"/>
    </source>
</evidence>
<organism evidence="2 3">
    <name type="scientific">Aromatoleum toluolicum</name>
    <dbReference type="NCBI Taxonomy" id="90060"/>
    <lineage>
        <taxon>Bacteria</taxon>
        <taxon>Pseudomonadati</taxon>
        <taxon>Pseudomonadota</taxon>
        <taxon>Betaproteobacteria</taxon>
        <taxon>Rhodocyclales</taxon>
        <taxon>Rhodocyclaceae</taxon>
        <taxon>Aromatoleum</taxon>
    </lineage>
</organism>
<name>A0ABX1NIN6_9RHOO</name>
<sequence length="245" mass="26537">MGFFFALVGGAVNTDQVLQHLQAQYPGQFVLYAPDLAKILGKSEKALAHLITRGQLPFHVKSLGGRKCVDIYQVAQWLAADAGAEDTPEPNKPGSTPRKPRPKSASGAGQPGKKAGKSTIGARLMEMRYSAAMAVSRWAGAGPGDDEVRFCHELADALLNLPGRTAATLSANCTRWRPHGHLSMREELKTSLDGADGVRQFIQLCKEEARGCTAATLAVRRGRNLMYRAHYLPDTGWTVLVDEVK</sequence>
<proteinExistence type="predicted"/>
<dbReference type="EMBL" id="WTVS01000035">
    <property type="protein sequence ID" value="NMF98960.1"/>
    <property type="molecule type" value="Genomic_DNA"/>
</dbReference>
<feature type="region of interest" description="Disordered" evidence="1">
    <location>
        <begin position="83"/>
        <end position="119"/>
    </location>
</feature>
<dbReference type="Proteomes" id="UP000634522">
    <property type="component" value="Unassembled WGS sequence"/>
</dbReference>
<dbReference type="RefSeq" id="WP_169141648.1">
    <property type="nucleotide sequence ID" value="NZ_WTVS01000035.1"/>
</dbReference>
<evidence type="ECO:0008006" key="4">
    <source>
        <dbReference type="Google" id="ProtNLM"/>
    </source>
</evidence>
<keyword evidence="3" id="KW-1185">Reference proteome</keyword>
<protein>
    <recommendedName>
        <fullName evidence="4">Helix-turn-helix domain-containing protein</fullName>
    </recommendedName>
</protein>
<reference evidence="2 3" key="1">
    <citation type="submission" date="2019-12" db="EMBL/GenBank/DDBJ databases">
        <title>Comparative genomics gives insights into the taxonomy of the Azoarcus-Aromatoleum group and reveals separate origins of nif in the plant-associated Azoarcus and non-plant-associated Aromatoleum sub-groups.</title>
        <authorList>
            <person name="Lafos M."/>
            <person name="Maluk M."/>
            <person name="Batista M."/>
            <person name="Junghare M."/>
            <person name="Carmona M."/>
            <person name="Faoro H."/>
            <person name="Cruz L.M."/>
            <person name="Battistoni F."/>
            <person name="De Souza E."/>
            <person name="Pedrosa F."/>
            <person name="Chen W.-M."/>
            <person name="Poole P.S."/>
            <person name="Dixon R.A."/>
            <person name="James E.K."/>
        </authorList>
    </citation>
    <scope>NUCLEOTIDE SEQUENCE [LARGE SCALE GENOMIC DNA]</scope>
    <source>
        <strain evidence="2 3">T</strain>
    </source>
</reference>